<dbReference type="InterPro" id="IPR058620">
    <property type="entry name" value="YtrI_C"/>
</dbReference>
<evidence type="ECO:0000313" key="5">
    <source>
        <dbReference type="Proteomes" id="UP000197032"/>
    </source>
</evidence>
<name>A0A1Z5HP22_9FIRM</name>
<keyword evidence="2" id="KW-0812">Transmembrane</keyword>
<proteinExistence type="predicted"/>
<comment type="caution">
    <text evidence="4">The sequence shown here is derived from an EMBL/GenBank/DDBJ whole genome shotgun (WGS) entry which is preliminary data.</text>
</comment>
<dbReference type="Pfam" id="PF26347">
    <property type="entry name" value="YtrI_sporulation"/>
    <property type="match status" value="1"/>
</dbReference>
<sequence length="169" mass="19250">MPPAYLLFLPRRFLSLTAAFLLGCILGAVLTSLLIGHQVDKLYFENETLKEALQAANSELEEVKQNLAARKRQVITSIEPHVIFPEDNLSSYEQDVFELALGKEIKRMLEPVRGKEVKAIDYILIPEIINNRLLKVEGRNFRLETKMIIVTDKLIVRVEAFPEKLASSE</sequence>
<keyword evidence="1" id="KW-0175">Coiled coil</keyword>
<organism evidence="4 5">
    <name type="scientific">Calderihabitans maritimus</name>
    <dbReference type="NCBI Taxonomy" id="1246530"/>
    <lineage>
        <taxon>Bacteria</taxon>
        <taxon>Bacillati</taxon>
        <taxon>Bacillota</taxon>
        <taxon>Clostridia</taxon>
        <taxon>Neomoorellales</taxon>
        <taxon>Calderihabitantaceae</taxon>
        <taxon>Calderihabitans</taxon>
    </lineage>
</organism>
<evidence type="ECO:0000256" key="2">
    <source>
        <dbReference type="SAM" id="Phobius"/>
    </source>
</evidence>
<dbReference type="AlphaFoldDB" id="A0A1Z5HP22"/>
<dbReference type="OrthoDB" id="1787211at2"/>
<dbReference type="EMBL" id="BDGJ01000011">
    <property type="protein sequence ID" value="GAW91282.1"/>
    <property type="molecule type" value="Genomic_DNA"/>
</dbReference>
<dbReference type="RefSeq" id="WP_088552850.1">
    <property type="nucleotide sequence ID" value="NZ_BDGJ01000011.1"/>
</dbReference>
<keyword evidence="2" id="KW-1133">Transmembrane helix</keyword>
<accession>A0A1Z5HP22</accession>
<evidence type="ECO:0000259" key="3">
    <source>
        <dbReference type="Pfam" id="PF26347"/>
    </source>
</evidence>
<evidence type="ECO:0000256" key="1">
    <source>
        <dbReference type="SAM" id="Coils"/>
    </source>
</evidence>
<feature type="coiled-coil region" evidence="1">
    <location>
        <begin position="39"/>
        <end position="73"/>
    </location>
</feature>
<dbReference type="Proteomes" id="UP000197032">
    <property type="component" value="Unassembled WGS sequence"/>
</dbReference>
<keyword evidence="2" id="KW-0472">Membrane</keyword>
<gene>
    <name evidence="4" type="ORF">KKC1_04440</name>
</gene>
<reference evidence="5" key="1">
    <citation type="journal article" date="2017" name="Appl. Environ. Microbiol.">
        <title>Genomic analysis of Calderihabitans maritimus KKC1, a thermophilic hydrogenogenic carboxydotrophic bacterium isolated from marine sediment.</title>
        <authorList>
            <person name="Omae K."/>
            <person name="Yoneda Y."/>
            <person name="Fukuyama Y."/>
            <person name="Yoshida T."/>
            <person name="Sako Y."/>
        </authorList>
    </citation>
    <scope>NUCLEOTIDE SEQUENCE [LARGE SCALE GENOMIC DNA]</scope>
    <source>
        <strain evidence="5">KKC1</strain>
    </source>
</reference>
<feature type="domain" description="Sporulation membrane protein YtrI C-terminal" evidence="3">
    <location>
        <begin position="96"/>
        <end position="160"/>
    </location>
</feature>
<evidence type="ECO:0000313" key="4">
    <source>
        <dbReference type="EMBL" id="GAW91282.1"/>
    </source>
</evidence>
<feature type="transmembrane region" description="Helical" evidence="2">
    <location>
        <begin position="12"/>
        <end position="35"/>
    </location>
</feature>
<protein>
    <recommendedName>
        <fullName evidence="3">Sporulation membrane protein YtrI C-terminal domain-containing protein</fullName>
    </recommendedName>
</protein>
<keyword evidence="5" id="KW-1185">Reference proteome</keyword>